<comment type="caution">
    <text evidence="5">The sequence shown here is derived from an EMBL/GenBank/DDBJ whole genome shotgun (WGS) entry which is preliminary data.</text>
</comment>
<protein>
    <submittedName>
        <fullName evidence="5">Uncharacterized protein</fullName>
    </submittedName>
</protein>
<dbReference type="Pfam" id="PF26238">
    <property type="entry name" value="DUF8054_M"/>
    <property type="match status" value="1"/>
</dbReference>
<sequence length="245" mass="26769">MAGLAAIDPILAIVVLTFEGLLIYYRGYLIPGTPELTKRYMPAWMLKLFGKTPVEERLLTHTQHEEPAIDADQLDPIVVLAEAGVATETADGTDVTLTSSFQNRLNQQEFAAPTEDAEEIFTELFDSVTIEDTDASIHHLTRSGGRVILTWPSHAAMLGDAKIAQALAETDTQFTERDEMNQLQLVQSTRTLLETCPACNGSLSFSQEERETCCQTYTAGVLSCDACDSTFLEVNESALDDAATA</sequence>
<dbReference type="InterPro" id="IPR058674">
    <property type="entry name" value="DUF8054_N"/>
</dbReference>
<evidence type="ECO:0000259" key="2">
    <source>
        <dbReference type="Pfam" id="PF26236"/>
    </source>
</evidence>
<proteinExistence type="predicted"/>
<feature type="transmembrane region" description="Helical" evidence="1">
    <location>
        <begin position="6"/>
        <end position="25"/>
    </location>
</feature>
<feature type="domain" description="DUF8054" evidence="2">
    <location>
        <begin position="5"/>
        <end position="51"/>
    </location>
</feature>
<feature type="domain" description="DUF8054" evidence="4">
    <location>
        <begin position="75"/>
        <end position="190"/>
    </location>
</feature>
<accession>A0A830G937</accession>
<dbReference type="InterPro" id="IPR058775">
    <property type="entry name" value="DUF8054_M"/>
</dbReference>
<keyword evidence="1" id="KW-0472">Membrane</keyword>
<evidence type="ECO:0000313" key="5">
    <source>
        <dbReference type="EMBL" id="GGN10285.1"/>
    </source>
</evidence>
<dbReference type="Proteomes" id="UP000608850">
    <property type="component" value="Unassembled WGS sequence"/>
</dbReference>
<organism evidence="5 6">
    <name type="scientific">Halarchaeum nitratireducens</name>
    <dbReference type="NCBI Taxonomy" id="489913"/>
    <lineage>
        <taxon>Archaea</taxon>
        <taxon>Methanobacteriati</taxon>
        <taxon>Methanobacteriota</taxon>
        <taxon>Stenosarchaea group</taxon>
        <taxon>Halobacteria</taxon>
        <taxon>Halobacteriales</taxon>
        <taxon>Halobacteriaceae</taxon>
    </lineage>
</organism>
<evidence type="ECO:0000259" key="4">
    <source>
        <dbReference type="Pfam" id="PF26238"/>
    </source>
</evidence>
<evidence type="ECO:0000259" key="3">
    <source>
        <dbReference type="Pfam" id="PF26237"/>
    </source>
</evidence>
<name>A0A830G937_9EURY</name>
<reference evidence="5 6" key="1">
    <citation type="journal article" date="2019" name="Int. J. Syst. Evol. Microbiol.">
        <title>The Global Catalogue of Microorganisms (GCM) 10K type strain sequencing project: providing services to taxonomists for standard genome sequencing and annotation.</title>
        <authorList>
            <consortium name="The Broad Institute Genomics Platform"/>
            <consortium name="The Broad Institute Genome Sequencing Center for Infectious Disease"/>
            <person name="Wu L."/>
            <person name="Ma J."/>
        </authorList>
    </citation>
    <scope>NUCLEOTIDE SEQUENCE [LARGE SCALE GENOMIC DNA]</scope>
    <source>
        <strain evidence="5 6">JCM 16331</strain>
    </source>
</reference>
<evidence type="ECO:0000256" key="1">
    <source>
        <dbReference type="SAM" id="Phobius"/>
    </source>
</evidence>
<keyword evidence="1" id="KW-0812">Transmembrane</keyword>
<gene>
    <name evidence="5" type="ORF">GCM10009021_07600</name>
</gene>
<dbReference type="Pfam" id="PF26237">
    <property type="entry name" value="DUF8054_C"/>
    <property type="match status" value="1"/>
</dbReference>
<dbReference type="AlphaFoldDB" id="A0A830G937"/>
<keyword evidence="1" id="KW-1133">Transmembrane helix</keyword>
<feature type="domain" description="DUF8054" evidence="3">
    <location>
        <begin position="194"/>
        <end position="234"/>
    </location>
</feature>
<keyword evidence="6" id="KW-1185">Reference proteome</keyword>
<dbReference type="EMBL" id="BMOQ01000002">
    <property type="protein sequence ID" value="GGN10285.1"/>
    <property type="molecule type" value="Genomic_DNA"/>
</dbReference>
<evidence type="ECO:0000313" key="6">
    <source>
        <dbReference type="Proteomes" id="UP000608850"/>
    </source>
</evidence>
<dbReference type="Pfam" id="PF26236">
    <property type="entry name" value="DUF8054_N"/>
    <property type="match status" value="1"/>
</dbReference>
<dbReference type="InterPro" id="IPR058675">
    <property type="entry name" value="DUF8054_C"/>
</dbReference>